<dbReference type="GO" id="GO:0009245">
    <property type="term" value="P:lipid A biosynthetic process"/>
    <property type="evidence" value="ECO:0007669"/>
    <property type="project" value="TreeGrafter"/>
</dbReference>
<evidence type="ECO:0000256" key="3">
    <source>
        <dbReference type="SAM" id="Phobius"/>
    </source>
</evidence>
<dbReference type="Proteomes" id="UP000199225">
    <property type="component" value="Unassembled WGS sequence"/>
</dbReference>
<keyword evidence="3" id="KW-0812">Transmembrane</keyword>
<dbReference type="InterPro" id="IPR051158">
    <property type="entry name" value="Metallophosphoesterase_sf"/>
</dbReference>
<proteinExistence type="predicted"/>
<evidence type="ECO:0000259" key="4">
    <source>
        <dbReference type="Pfam" id="PF00149"/>
    </source>
</evidence>
<dbReference type="GO" id="GO:0008758">
    <property type="term" value="F:UDP-2,3-diacylglucosamine hydrolase activity"/>
    <property type="evidence" value="ECO:0007669"/>
    <property type="project" value="TreeGrafter"/>
</dbReference>
<protein>
    <recommendedName>
        <fullName evidence="4">Calcineurin-like phosphoesterase domain-containing protein</fullName>
    </recommendedName>
</protein>
<dbReference type="InterPro" id="IPR029052">
    <property type="entry name" value="Metallo-depent_PP-like"/>
</dbReference>
<dbReference type="GO" id="GO:0016020">
    <property type="term" value="C:membrane"/>
    <property type="evidence" value="ECO:0007669"/>
    <property type="project" value="GOC"/>
</dbReference>
<organism evidence="5 6">
    <name type="scientific">Salimicrobium halophilum</name>
    <dbReference type="NCBI Taxonomy" id="86666"/>
    <lineage>
        <taxon>Bacteria</taxon>
        <taxon>Bacillati</taxon>
        <taxon>Bacillota</taxon>
        <taxon>Bacilli</taxon>
        <taxon>Bacillales</taxon>
        <taxon>Bacillaceae</taxon>
        <taxon>Salimicrobium</taxon>
    </lineage>
</organism>
<evidence type="ECO:0000256" key="1">
    <source>
        <dbReference type="ARBA" id="ARBA00022723"/>
    </source>
</evidence>
<evidence type="ECO:0000313" key="5">
    <source>
        <dbReference type="EMBL" id="SDJ46198.1"/>
    </source>
</evidence>
<dbReference type="Gene3D" id="3.60.21.10">
    <property type="match status" value="1"/>
</dbReference>
<keyword evidence="3" id="KW-0472">Membrane</keyword>
<sequence length="300" mass="33541">MKSKGKIIASVTGVLVLIIIVWGLIEPYQMEVEEEKAVVADLPSSLEGKEIIAIGDFQVGMWMDNSSKIPDIVNEIISRSPAAVVLLGDYVYHSVNDHQKEMEKVASWIEPLTEQDFPVYAVRGNHDYNMSGTKKEPDYEIAERVERDLTEVGVEVLHNESAKLKGEDFHVVGIGARWPGEDDIEQAYEDVGEEEGRFVFMHNPETFDDIPENQAPVAVAGHTHGGQIRIPFTPHWSWKNLLSGGAHVDGWIEESYGEEENRLYVNRGIGLSIAPIRLNNFPEITSFELTAKEAKNDVEG</sequence>
<keyword evidence="1" id="KW-0479">Metal-binding</keyword>
<dbReference type="GO" id="GO:0046872">
    <property type="term" value="F:metal ion binding"/>
    <property type="evidence" value="ECO:0007669"/>
    <property type="project" value="UniProtKB-KW"/>
</dbReference>
<dbReference type="EMBL" id="FNEV01000005">
    <property type="protein sequence ID" value="SDJ46198.1"/>
    <property type="molecule type" value="Genomic_DNA"/>
</dbReference>
<accession>A0A1G8TXA0</accession>
<dbReference type="InterPro" id="IPR004843">
    <property type="entry name" value="Calcineurin-like_PHP"/>
</dbReference>
<feature type="transmembrane region" description="Helical" evidence="3">
    <location>
        <begin position="7"/>
        <end position="25"/>
    </location>
</feature>
<evidence type="ECO:0000256" key="2">
    <source>
        <dbReference type="ARBA" id="ARBA00022801"/>
    </source>
</evidence>
<dbReference type="AlphaFoldDB" id="A0A1G8TXA0"/>
<dbReference type="SUPFAM" id="SSF56300">
    <property type="entry name" value="Metallo-dependent phosphatases"/>
    <property type="match status" value="1"/>
</dbReference>
<dbReference type="Pfam" id="PF00149">
    <property type="entry name" value="Metallophos"/>
    <property type="match status" value="1"/>
</dbReference>
<dbReference type="PANTHER" id="PTHR31302">
    <property type="entry name" value="TRANSMEMBRANE PROTEIN WITH METALLOPHOSPHOESTERASE DOMAIN-RELATED"/>
    <property type="match status" value="1"/>
</dbReference>
<dbReference type="PANTHER" id="PTHR31302:SF31">
    <property type="entry name" value="PHOSPHODIESTERASE YAEI"/>
    <property type="match status" value="1"/>
</dbReference>
<keyword evidence="2" id="KW-0378">Hydrolase</keyword>
<dbReference type="RefSeq" id="WP_245688146.1">
    <property type="nucleotide sequence ID" value="NZ_FNEV01000005.1"/>
</dbReference>
<gene>
    <name evidence="5" type="ORF">SAMN04490247_2024</name>
</gene>
<dbReference type="STRING" id="86666.SAMN04490247_2024"/>
<evidence type="ECO:0000313" key="6">
    <source>
        <dbReference type="Proteomes" id="UP000199225"/>
    </source>
</evidence>
<feature type="domain" description="Calcineurin-like phosphoesterase" evidence="4">
    <location>
        <begin position="51"/>
        <end position="225"/>
    </location>
</feature>
<keyword evidence="3" id="KW-1133">Transmembrane helix</keyword>
<reference evidence="6" key="1">
    <citation type="submission" date="2016-10" db="EMBL/GenBank/DDBJ databases">
        <authorList>
            <person name="Varghese N."/>
            <person name="Submissions S."/>
        </authorList>
    </citation>
    <scope>NUCLEOTIDE SEQUENCE [LARGE SCALE GENOMIC DNA]</scope>
    <source>
        <strain evidence="6">DSM 4771</strain>
    </source>
</reference>
<name>A0A1G8TXA0_9BACI</name>
<keyword evidence="6" id="KW-1185">Reference proteome</keyword>